<organism evidence="2 3">
    <name type="scientific">Artemisia annua</name>
    <name type="common">Sweet wormwood</name>
    <dbReference type="NCBI Taxonomy" id="35608"/>
    <lineage>
        <taxon>Eukaryota</taxon>
        <taxon>Viridiplantae</taxon>
        <taxon>Streptophyta</taxon>
        <taxon>Embryophyta</taxon>
        <taxon>Tracheophyta</taxon>
        <taxon>Spermatophyta</taxon>
        <taxon>Magnoliopsida</taxon>
        <taxon>eudicotyledons</taxon>
        <taxon>Gunneridae</taxon>
        <taxon>Pentapetalae</taxon>
        <taxon>asterids</taxon>
        <taxon>campanulids</taxon>
        <taxon>Asterales</taxon>
        <taxon>Asteraceae</taxon>
        <taxon>Asteroideae</taxon>
        <taxon>Anthemideae</taxon>
        <taxon>Artemisiinae</taxon>
        <taxon>Artemisia</taxon>
    </lineage>
</organism>
<gene>
    <name evidence="2" type="ORF">CTI12_AA442240</name>
</gene>
<proteinExistence type="predicted"/>
<keyword evidence="3" id="KW-1185">Reference proteome</keyword>
<sequence length="107" mass="11694">MGSFFVTQENGIPVFYPNTTTYDDYMITESQASLLRTLYGVSNQPPVVAEQIRLPRRYLEAAQERKARAQAVAQISHGVSVLNLGQSSADNTNPAGSLPTSYAVNNK</sequence>
<evidence type="ECO:0000256" key="1">
    <source>
        <dbReference type="SAM" id="MobiDB-lite"/>
    </source>
</evidence>
<name>A0A2U1LXL5_ARTAN</name>
<evidence type="ECO:0000313" key="3">
    <source>
        <dbReference type="Proteomes" id="UP000245207"/>
    </source>
</evidence>
<feature type="region of interest" description="Disordered" evidence="1">
    <location>
        <begin position="85"/>
        <end position="107"/>
    </location>
</feature>
<dbReference type="Proteomes" id="UP000245207">
    <property type="component" value="Unassembled WGS sequence"/>
</dbReference>
<comment type="caution">
    <text evidence="2">The sequence shown here is derived from an EMBL/GenBank/DDBJ whole genome shotgun (WGS) entry which is preliminary data.</text>
</comment>
<accession>A0A2U1LXL5</accession>
<reference evidence="2 3" key="1">
    <citation type="journal article" date="2018" name="Mol. Plant">
        <title>The genome of Artemisia annua provides insight into the evolution of Asteraceae family and artemisinin biosynthesis.</title>
        <authorList>
            <person name="Shen Q."/>
            <person name="Zhang L."/>
            <person name="Liao Z."/>
            <person name="Wang S."/>
            <person name="Yan T."/>
            <person name="Shi P."/>
            <person name="Liu M."/>
            <person name="Fu X."/>
            <person name="Pan Q."/>
            <person name="Wang Y."/>
            <person name="Lv Z."/>
            <person name="Lu X."/>
            <person name="Zhang F."/>
            <person name="Jiang W."/>
            <person name="Ma Y."/>
            <person name="Chen M."/>
            <person name="Hao X."/>
            <person name="Li L."/>
            <person name="Tang Y."/>
            <person name="Lv G."/>
            <person name="Zhou Y."/>
            <person name="Sun X."/>
            <person name="Brodelius P.E."/>
            <person name="Rose J.K.C."/>
            <person name="Tang K."/>
        </authorList>
    </citation>
    <scope>NUCLEOTIDE SEQUENCE [LARGE SCALE GENOMIC DNA]</scope>
    <source>
        <strain evidence="3">cv. Huhao1</strain>
        <tissue evidence="2">Leaf</tissue>
    </source>
</reference>
<evidence type="ECO:0000313" key="2">
    <source>
        <dbReference type="EMBL" id="PWA53727.1"/>
    </source>
</evidence>
<dbReference type="EMBL" id="PKPP01007315">
    <property type="protein sequence ID" value="PWA53727.1"/>
    <property type="molecule type" value="Genomic_DNA"/>
</dbReference>
<dbReference type="AlphaFoldDB" id="A0A2U1LXL5"/>
<protein>
    <submittedName>
        <fullName evidence="2">Uncharacterized protein</fullName>
    </submittedName>
</protein>